<organism evidence="2 3">
    <name type="scientific">Rapidithrix thailandica</name>
    <dbReference type="NCBI Taxonomy" id="413964"/>
    <lineage>
        <taxon>Bacteria</taxon>
        <taxon>Pseudomonadati</taxon>
        <taxon>Bacteroidota</taxon>
        <taxon>Cytophagia</taxon>
        <taxon>Cytophagales</taxon>
        <taxon>Flammeovirgaceae</taxon>
        <taxon>Rapidithrix</taxon>
    </lineage>
</organism>
<sequence>MKLKLTFVALICAIVGLTSTNSIAQKFTGLDKSPLDLAYFPQSSGYKKDVKPVMRVMYSRPQKKGRKVFGGLEAYDKVWRAGANEATEVIFFEDVKLGGKDIKAGTYTLYVIPTADHWTVILSKDTNVWGAYSYDQAMDVTRIEVKTQKTPSAVEAFTIMFEGKGPKGKMLMAWDDTMVEIPINK</sequence>
<dbReference type="EMBL" id="JBDKWZ010000011">
    <property type="protein sequence ID" value="MEN7549978.1"/>
    <property type="molecule type" value="Genomic_DNA"/>
</dbReference>
<proteinExistence type="predicted"/>
<gene>
    <name evidence="2" type="ORF">AAG747_18780</name>
</gene>
<dbReference type="Pfam" id="PF11138">
    <property type="entry name" value="DUF2911"/>
    <property type="match status" value="1"/>
</dbReference>
<evidence type="ECO:0000313" key="2">
    <source>
        <dbReference type="EMBL" id="MEN7549978.1"/>
    </source>
</evidence>
<feature type="chain" id="PRO_5043869324" evidence="1">
    <location>
        <begin position="25"/>
        <end position="185"/>
    </location>
</feature>
<feature type="signal peptide" evidence="1">
    <location>
        <begin position="1"/>
        <end position="24"/>
    </location>
</feature>
<dbReference type="Proteomes" id="UP001403385">
    <property type="component" value="Unassembled WGS sequence"/>
</dbReference>
<evidence type="ECO:0000313" key="3">
    <source>
        <dbReference type="Proteomes" id="UP001403385"/>
    </source>
</evidence>
<name>A0AAW9SFC3_9BACT</name>
<keyword evidence="1" id="KW-0732">Signal</keyword>
<dbReference type="InterPro" id="IPR021314">
    <property type="entry name" value="DUF2911"/>
</dbReference>
<keyword evidence="3" id="KW-1185">Reference proteome</keyword>
<dbReference type="AlphaFoldDB" id="A0AAW9SFC3"/>
<dbReference type="RefSeq" id="WP_346822757.1">
    <property type="nucleotide sequence ID" value="NZ_JBDKWZ010000011.1"/>
</dbReference>
<accession>A0AAW9SFC3</accession>
<comment type="caution">
    <text evidence="2">The sequence shown here is derived from an EMBL/GenBank/DDBJ whole genome shotgun (WGS) entry which is preliminary data.</text>
</comment>
<protein>
    <submittedName>
        <fullName evidence="2">DUF2911 domain-containing protein</fullName>
    </submittedName>
</protein>
<evidence type="ECO:0000256" key="1">
    <source>
        <dbReference type="SAM" id="SignalP"/>
    </source>
</evidence>
<reference evidence="2 3" key="1">
    <citation type="submission" date="2024-04" db="EMBL/GenBank/DDBJ databases">
        <title>Novel genus in family Flammeovirgaceae.</title>
        <authorList>
            <person name="Nguyen T.H."/>
            <person name="Vuong T.Q."/>
            <person name="Le H."/>
            <person name="Kim S.-G."/>
        </authorList>
    </citation>
    <scope>NUCLEOTIDE SEQUENCE [LARGE SCALE GENOMIC DNA]</scope>
    <source>
        <strain evidence="2 3">JCM 23209</strain>
    </source>
</reference>